<reference evidence="17" key="1">
    <citation type="submission" date="2018-09" db="EMBL/GenBank/DDBJ databases">
        <title>Complete Genome Sequencing of Sulfolobus sp. JCM 16834.</title>
        <authorList>
            <person name="Kato S."/>
            <person name="Itoh T."/>
            <person name="Ohkuma M."/>
        </authorList>
    </citation>
    <scope>NUCLEOTIDE SEQUENCE [LARGE SCALE GENOMIC DNA]</scope>
    <source>
        <strain evidence="17">IC-007</strain>
    </source>
</reference>
<evidence type="ECO:0000256" key="1">
    <source>
        <dbReference type="ARBA" id="ARBA00004141"/>
    </source>
</evidence>
<feature type="transmembrane region" description="Helical" evidence="12">
    <location>
        <begin position="602"/>
        <end position="623"/>
    </location>
</feature>
<dbReference type="RefSeq" id="WP_054846412.1">
    <property type="nucleotide sequence ID" value="NZ_AP018929.1"/>
</dbReference>
<dbReference type="FunFam" id="3.40.50.1000:FF:000211">
    <property type="entry name" value="Plasma membrane ATPase"/>
    <property type="match status" value="1"/>
</dbReference>
<dbReference type="Proteomes" id="UP000325030">
    <property type="component" value="Chromosome"/>
</dbReference>
<dbReference type="KEGG" id="step:IC006_0237"/>
<dbReference type="EMBL" id="AP018929">
    <property type="protein sequence ID" value="BBG22953.1"/>
    <property type="molecule type" value="Genomic_DNA"/>
</dbReference>
<dbReference type="SUPFAM" id="SSF81665">
    <property type="entry name" value="Calcium ATPase, transmembrane domain M"/>
    <property type="match status" value="1"/>
</dbReference>
<dbReference type="InterPro" id="IPR023298">
    <property type="entry name" value="ATPase_P-typ_TM_dom_sf"/>
</dbReference>
<feature type="transmembrane region" description="Helical" evidence="12">
    <location>
        <begin position="78"/>
        <end position="94"/>
    </location>
</feature>
<dbReference type="InterPro" id="IPR036412">
    <property type="entry name" value="HAD-like_sf"/>
</dbReference>
<dbReference type="GO" id="GO:0008553">
    <property type="term" value="F:P-type proton-exporting transporter activity"/>
    <property type="evidence" value="ECO:0007669"/>
    <property type="project" value="InterPro"/>
</dbReference>
<evidence type="ECO:0000256" key="3">
    <source>
        <dbReference type="ARBA" id="ARBA00022553"/>
    </source>
</evidence>
<evidence type="ECO:0000313" key="14">
    <source>
        <dbReference type="EMBL" id="BBG22953.1"/>
    </source>
</evidence>
<dbReference type="GO" id="GO:0005524">
    <property type="term" value="F:ATP binding"/>
    <property type="evidence" value="ECO:0007669"/>
    <property type="project" value="UniProtKB-KW"/>
</dbReference>
<dbReference type="Gene3D" id="1.20.1110.10">
    <property type="entry name" value="Calcium-transporting ATPase, transmembrane domain"/>
    <property type="match status" value="1"/>
</dbReference>
<dbReference type="SFLD" id="SFLDS00003">
    <property type="entry name" value="Haloacid_Dehalogenase"/>
    <property type="match status" value="1"/>
</dbReference>
<dbReference type="GO" id="GO:0016020">
    <property type="term" value="C:membrane"/>
    <property type="evidence" value="ECO:0007669"/>
    <property type="project" value="UniProtKB-SubCell"/>
</dbReference>
<evidence type="ECO:0000256" key="8">
    <source>
        <dbReference type="ARBA" id="ARBA00022842"/>
    </source>
</evidence>
<dbReference type="SFLD" id="SFLDF00027">
    <property type="entry name" value="p-type_atpase"/>
    <property type="match status" value="1"/>
</dbReference>
<dbReference type="AlphaFoldDB" id="A0A510DZP7"/>
<feature type="domain" description="Cation-transporting P-type ATPase N-terminal" evidence="13">
    <location>
        <begin position="2"/>
        <end position="74"/>
    </location>
</feature>
<keyword evidence="9" id="KW-1278">Translocase</keyword>
<accession>A0A510DZP7</accession>
<dbReference type="Proteomes" id="UP000322983">
    <property type="component" value="Chromosome"/>
</dbReference>
<dbReference type="PRINTS" id="PR00120">
    <property type="entry name" value="HATPASE"/>
</dbReference>
<gene>
    <name evidence="14" type="ORF">IC006_0237</name>
    <name evidence="15" type="ORF">IC007_0218</name>
</gene>
<feature type="transmembrane region" description="Helical" evidence="12">
    <location>
        <begin position="662"/>
        <end position="685"/>
    </location>
</feature>
<dbReference type="InterPro" id="IPR018303">
    <property type="entry name" value="ATPase_P-typ_P_site"/>
</dbReference>
<keyword evidence="6" id="KW-0547">Nucleotide-binding</keyword>
<dbReference type="Pfam" id="PF00122">
    <property type="entry name" value="E1-E2_ATPase"/>
    <property type="match status" value="1"/>
</dbReference>
<keyword evidence="4 12" id="KW-0812">Transmembrane</keyword>
<dbReference type="SFLD" id="SFLDG00002">
    <property type="entry name" value="C1.7:_P-type_atpase_like"/>
    <property type="match status" value="1"/>
</dbReference>
<evidence type="ECO:0000259" key="13">
    <source>
        <dbReference type="SMART" id="SM00831"/>
    </source>
</evidence>
<evidence type="ECO:0000256" key="7">
    <source>
        <dbReference type="ARBA" id="ARBA00022840"/>
    </source>
</evidence>
<dbReference type="GO" id="GO:0046872">
    <property type="term" value="F:metal ion binding"/>
    <property type="evidence" value="ECO:0007669"/>
    <property type="project" value="UniProtKB-KW"/>
</dbReference>
<evidence type="ECO:0000313" key="17">
    <source>
        <dbReference type="Proteomes" id="UP000325030"/>
    </source>
</evidence>
<keyword evidence="5" id="KW-0479">Metal-binding</keyword>
<accession>A0A510DS15</accession>
<feature type="transmembrane region" description="Helical" evidence="12">
    <location>
        <begin position="755"/>
        <end position="774"/>
    </location>
</feature>
<organism evidence="15 17">
    <name type="scientific">Sulfuracidifex tepidarius</name>
    <dbReference type="NCBI Taxonomy" id="1294262"/>
    <lineage>
        <taxon>Archaea</taxon>
        <taxon>Thermoproteota</taxon>
        <taxon>Thermoprotei</taxon>
        <taxon>Sulfolobales</taxon>
        <taxon>Sulfolobaceae</taxon>
        <taxon>Sulfuracidifex</taxon>
    </lineage>
</organism>
<dbReference type="SMART" id="SM00831">
    <property type="entry name" value="Cation_ATPase_N"/>
    <property type="match status" value="1"/>
</dbReference>
<dbReference type="NCBIfam" id="TIGR01647">
    <property type="entry name" value="ATPase-IIIA_H"/>
    <property type="match status" value="1"/>
</dbReference>
<dbReference type="STRING" id="1294262.GCA_001316085_02383"/>
<dbReference type="InterPro" id="IPR008250">
    <property type="entry name" value="ATPase_P-typ_transduc_dom_A_sf"/>
</dbReference>
<reference evidence="15 16" key="2">
    <citation type="journal article" date="2020" name="Int. J. Syst. Evol. Microbiol.">
        <title>Sulfuracidifex tepidarius gen. nov., sp. nov. and transfer of Sulfolobus metallicus Huber and Stetter 1992 to the genus Sulfuracidifex as Sulfuracidifex metallicus comb. nov.</title>
        <authorList>
            <person name="Itoh T."/>
            <person name="Miura T."/>
            <person name="Sakai H.D."/>
            <person name="Kato S."/>
            <person name="Ohkuma M."/>
            <person name="Takashina T."/>
        </authorList>
    </citation>
    <scope>NUCLEOTIDE SEQUENCE</scope>
    <source>
        <strain evidence="14 16">IC-006</strain>
        <strain evidence="15">IC-007</strain>
    </source>
</reference>
<keyword evidence="7" id="KW-0067">ATP-binding</keyword>
<dbReference type="SUPFAM" id="SSF56784">
    <property type="entry name" value="HAD-like"/>
    <property type="match status" value="1"/>
</dbReference>
<dbReference type="InterPro" id="IPR059000">
    <property type="entry name" value="ATPase_P-type_domA"/>
</dbReference>
<feature type="transmembrane region" description="Helical" evidence="12">
    <location>
        <begin position="727"/>
        <end position="749"/>
    </location>
</feature>
<dbReference type="InterPro" id="IPR004014">
    <property type="entry name" value="ATPase_P-typ_cation-transptr_N"/>
</dbReference>
<feature type="transmembrane region" description="Helical" evidence="12">
    <location>
        <begin position="697"/>
        <end position="715"/>
    </location>
</feature>
<comment type="subcellular location">
    <subcellularLocation>
        <location evidence="1">Membrane</location>
        <topology evidence="1">Multi-pass membrane protein</topology>
    </subcellularLocation>
</comment>
<dbReference type="GO" id="GO:0120029">
    <property type="term" value="P:proton export across plasma membrane"/>
    <property type="evidence" value="ECO:0007669"/>
    <property type="project" value="InterPro"/>
</dbReference>
<keyword evidence="10 12" id="KW-1133">Transmembrane helix</keyword>
<keyword evidence="8" id="KW-0460">Magnesium</keyword>
<evidence type="ECO:0000256" key="4">
    <source>
        <dbReference type="ARBA" id="ARBA00022692"/>
    </source>
</evidence>
<dbReference type="PANTHER" id="PTHR42861">
    <property type="entry name" value="CALCIUM-TRANSPORTING ATPASE"/>
    <property type="match status" value="1"/>
</dbReference>
<evidence type="ECO:0000256" key="5">
    <source>
        <dbReference type="ARBA" id="ARBA00022723"/>
    </source>
</evidence>
<proteinExistence type="inferred from homology"/>
<evidence type="ECO:0000256" key="6">
    <source>
        <dbReference type="ARBA" id="ARBA00022741"/>
    </source>
</evidence>
<dbReference type="GeneID" id="41716726"/>
<dbReference type="PRINTS" id="PR00119">
    <property type="entry name" value="CATATPASE"/>
</dbReference>
<evidence type="ECO:0000256" key="2">
    <source>
        <dbReference type="ARBA" id="ARBA00008804"/>
    </source>
</evidence>
<dbReference type="GO" id="GO:0016887">
    <property type="term" value="F:ATP hydrolysis activity"/>
    <property type="evidence" value="ECO:0007669"/>
    <property type="project" value="InterPro"/>
</dbReference>
<evidence type="ECO:0000256" key="12">
    <source>
        <dbReference type="SAM" id="Phobius"/>
    </source>
</evidence>
<feature type="transmembrane region" description="Helical" evidence="12">
    <location>
        <begin position="256"/>
        <end position="282"/>
    </location>
</feature>
<dbReference type="InterPro" id="IPR044492">
    <property type="entry name" value="P_typ_ATPase_HD_dom"/>
</dbReference>
<evidence type="ECO:0000256" key="11">
    <source>
        <dbReference type="ARBA" id="ARBA00023136"/>
    </source>
</evidence>
<dbReference type="EMBL" id="AP018930">
    <property type="protein sequence ID" value="BBG25713.1"/>
    <property type="molecule type" value="Genomic_DNA"/>
</dbReference>
<dbReference type="FunFam" id="2.70.150.10:FF:000042">
    <property type="entry name" value="Plasma membrane ATPase"/>
    <property type="match status" value="1"/>
</dbReference>
<evidence type="ECO:0000313" key="16">
    <source>
        <dbReference type="Proteomes" id="UP000322983"/>
    </source>
</evidence>
<sequence length="784" mass="86064">MELEKATVDDVLSYLSTSRSGLTSDEVKRRLEKYGYNEVKEKKVSPIRKFLEKFNAPVPWMLEVTSLVTFILKKYDDMAIILFLLVFNAIVSFVQESRAENAVELLRKKLSVQTSVLRDGKWVSVQARELVPGDVVHVRLGDIVPADVKVIEGEVEVDQSALTGESLAVEKRKGSILYSGSIVKRGEAEGVVVTTGAKTYFGKTTELVQNAKVKSHIEALILGIVKYLITIDVTLVLLIVIYSFFTKVPLSNVIPFALVVLIASIPVALPATFTIAMAIGALEMSKRGVLVTRLNAIEDASSMDVLCMDKTGTITENKLYVVDPIVMQGSEEELIRCAVLASEEAGEDPIDKAVINYAREKGVNVDFSIRKSFTPFDPSTKRSEGIVAENGSEVRVVKGAPQVVGSLCGMSDEIKDTIDKLAMRGFRVIAVGKGKGGNNLTLLGLLPLYDRPRKDSATLISELKDLGVSVKMITGDNKAIAGEIAKEVKIDGPPCSISDVKEGKEKVDECGVLAEVFPEDKFFVVKSLQKEGHVTGMTGDGVNDAPALKQAEVGIAVSNATDVAKAAASIVLTHEGIVDIVDAVKSGRRIYQRMLTYTLNKIMKTIQVVFFLTTSFFVFRFFVTTPFDIILLLFANDFVTMSIATDNVRYSKSPEKWKVKPLVMSSAVLSTMLVLEGFAGVFLSMRLGFSQGEIQTFVFDLLVFSGLFTVLMVRERKRFWHSAPSRWLLLSILGDIVVISVISILGVLVSPIPPLSVVYVILLTFGWMVLMDFVKNLVFRRYGL</sequence>
<evidence type="ECO:0000256" key="9">
    <source>
        <dbReference type="ARBA" id="ARBA00022967"/>
    </source>
</evidence>
<keyword evidence="16" id="KW-1185">Reference proteome</keyword>
<dbReference type="SUPFAM" id="SSF81653">
    <property type="entry name" value="Calcium ATPase, transduction domain A"/>
    <property type="match status" value="1"/>
</dbReference>
<evidence type="ECO:0000256" key="10">
    <source>
        <dbReference type="ARBA" id="ARBA00022989"/>
    </source>
</evidence>
<dbReference type="OrthoDB" id="8588at2157"/>
<dbReference type="Gene3D" id="2.70.150.10">
    <property type="entry name" value="Calcium-transporting ATPase, cytoplasmic transduction domain A"/>
    <property type="match status" value="1"/>
</dbReference>
<dbReference type="Pfam" id="PF00690">
    <property type="entry name" value="Cation_ATPase_N"/>
    <property type="match status" value="1"/>
</dbReference>
<dbReference type="InterPro" id="IPR023299">
    <property type="entry name" value="ATPase_P-typ_cyto_dom_N"/>
</dbReference>
<evidence type="ECO:0000313" key="15">
    <source>
        <dbReference type="EMBL" id="BBG25713.1"/>
    </source>
</evidence>
<feature type="transmembrane region" description="Helical" evidence="12">
    <location>
        <begin position="219"/>
        <end position="244"/>
    </location>
</feature>
<name>A0A510DZP7_9CREN</name>
<dbReference type="NCBIfam" id="TIGR01494">
    <property type="entry name" value="ATPase_P-type"/>
    <property type="match status" value="2"/>
</dbReference>
<keyword evidence="3" id="KW-0597">Phosphoprotein</keyword>
<dbReference type="InterPro" id="IPR006534">
    <property type="entry name" value="P-type_ATPase_IIIA"/>
</dbReference>
<dbReference type="InterPro" id="IPR023214">
    <property type="entry name" value="HAD_sf"/>
</dbReference>
<dbReference type="Pfam" id="PF00702">
    <property type="entry name" value="Hydrolase"/>
    <property type="match status" value="1"/>
</dbReference>
<dbReference type="Gene3D" id="3.40.1110.10">
    <property type="entry name" value="Calcium-transporting ATPase, cytoplasmic domain N"/>
    <property type="match status" value="1"/>
</dbReference>
<dbReference type="InterPro" id="IPR001757">
    <property type="entry name" value="P_typ_ATPase"/>
</dbReference>
<dbReference type="Gene3D" id="3.40.50.1000">
    <property type="entry name" value="HAD superfamily/HAD-like"/>
    <property type="match status" value="1"/>
</dbReference>
<dbReference type="PROSITE" id="PS00154">
    <property type="entry name" value="ATPASE_E1_E2"/>
    <property type="match status" value="1"/>
</dbReference>
<keyword evidence="11 12" id="KW-0472">Membrane</keyword>
<protein>
    <submittedName>
        <fullName evidence="15">Copper-exporting P-type ATPase B</fullName>
    </submittedName>
</protein>
<comment type="similarity">
    <text evidence="2">Belongs to the cation transport ATPase (P-type) (TC 3.A.3) family. Type IIIA subfamily.</text>
</comment>